<sequence>MDFSIYFLKIFIAIIVYGSFERRTNTSFNILSWKCEALPTLAVKPEDVELLIRLSKEKVPSLPREEERHPDRISKEIKTQDYYSKDEYHKVNSLNDLSTTKDDNISRTLASQSQPHDEDEILVDPNHILDNAIRAEFQKRLSEGPFIASKNWGKIHFIEATALVAKYVSQNNLKMKSQPKIMGAASSHLPRDHDTKIIPKSKSVFYQIPAFYLLRDLLKGLKKSKTIKDEPFFLPIHELNRDPVTKKLIFYLNQKALNAFNFFMKYSEMEYILGFVKDLQSDDELIKMINDHTVKATNCAFYELGLHKDLNDFVSKNFQTKHMTEIILGLSISHWNEEFFSILISSLFENLQSRLPFGHAFSKWYMHGYNLARQPEIFKRLICGIPDKNAHQQAKTMILFFDFKLNPPKDSQTHISAECLYFLIYYVLDYLINEKSSRFYLTYREDIEMRYLKTKITLLKRHISLSLKASEMRKSWTTAKRNYFEELSPIEISERLKDKNLQDWFDERWSHSKALEEEISEYLSEIYEKKQQARKRKFLAEENIVGEWLDNPRIKDKFDFLEESKKILERHRTKQSKRIIDLGGRVQLET</sequence>
<accession>A0AAV0BTB9</accession>
<protein>
    <submittedName>
        <fullName evidence="1">Expressed protein</fullName>
    </submittedName>
</protein>
<keyword evidence="2" id="KW-1185">Reference proteome</keyword>
<evidence type="ECO:0000313" key="2">
    <source>
        <dbReference type="Proteomes" id="UP001153365"/>
    </source>
</evidence>
<gene>
    <name evidence="1" type="ORF">PPACK8108_LOCUS23866</name>
</gene>
<organism evidence="1 2">
    <name type="scientific">Phakopsora pachyrhizi</name>
    <name type="common">Asian soybean rust disease fungus</name>
    <dbReference type="NCBI Taxonomy" id="170000"/>
    <lineage>
        <taxon>Eukaryota</taxon>
        <taxon>Fungi</taxon>
        <taxon>Dikarya</taxon>
        <taxon>Basidiomycota</taxon>
        <taxon>Pucciniomycotina</taxon>
        <taxon>Pucciniomycetes</taxon>
        <taxon>Pucciniales</taxon>
        <taxon>Phakopsoraceae</taxon>
        <taxon>Phakopsora</taxon>
    </lineage>
</organism>
<reference evidence="1" key="1">
    <citation type="submission" date="2022-06" db="EMBL/GenBank/DDBJ databases">
        <authorList>
            <consortium name="SYNGENTA / RWTH Aachen University"/>
        </authorList>
    </citation>
    <scope>NUCLEOTIDE SEQUENCE</scope>
</reference>
<comment type="caution">
    <text evidence="1">The sequence shown here is derived from an EMBL/GenBank/DDBJ whole genome shotgun (WGS) entry which is preliminary data.</text>
</comment>
<dbReference type="AlphaFoldDB" id="A0AAV0BTB9"/>
<evidence type="ECO:0000313" key="1">
    <source>
        <dbReference type="EMBL" id="CAH7688833.1"/>
    </source>
</evidence>
<name>A0AAV0BTB9_PHAPC</name>
<dbReference type="EMBL" id="CALTRL010006023">
    <property type="protein sequence ID" value="CAH7688833.1"/>
    <property type="molecule type" value="Genomic_DNA"/>
</dbReference>
<dbReference type="Proteomes" id="UP001153365">
    <property type="component" value="Unassembled WGS sequence"/>
</dbReference>
<proteinExistence type="predicted"/>